<feature type="compositionally biased region" description="Polar residues" evidence="13">
    <location>
        <begin position="120"/>
        <end position="134"/>
    </location>
</feature>
<dbReference type="NCBIfam" id="TIGR01583">
    <property type="entry name" value="formate-DH-gamm"/>
    <property type="match status" value="1"/>
</dbReference>
<evidence type="ECO:0000256" key="10">
    <source>
        <dbReference type="ARBA" id="ARBA00022989"/>
    </source>
</evidence>
<dbReference type="PANTHER" id="PTHR30074">
    <property type="entry name" value="FORMATE DEHYDROGENASE, NITRATE-INDUCIBLE, CYTOCHROME B556 FDN SUBUNIT"/>
    <property type="match status" value="1"/>
</dbReference>
<feature type="transmembrane region" description="Helical" evidence="14">
    <location>
        <begin position="401"/>
        <end position="420"/>
    </location>
</feature>
<evidence type="ECO:0000259" key="16">
    <source>
        <dbReference type="Pfam" id="PF01292"/>
    </source>
</evidence>
<evidence type="ECO:0000256" key="12">
    <source>
        <dbReference type="ARBA" id="ARBA00023136"/>
    </source>
</evidence>
<dbReference type="EMBL" id="JACTVA010000081">
    <property type="protein sequence ID" value="MBC9209912.1"/>
    <property type="molecule type" value="Genomic_DNA"/>
</dbReference>
<accession>A0ABR7RTL5</accession>
<evidence type="ECO:0000256" key="14">
    <source>
        <dbReference type="SAM" id="Phobius"/>
    </source>
</evidence>
<feature type="compositionally biased region" description="Pro residues" evidence="13">
    <location>
        <begin position="148"/>
        <end position="168"/>
    </location>
</feature>
<feature type="compositionally biased region" description="Low complexity" evidence="13">
    <location>
        <begin position="135"/>
        <end position="147"/>
    </location>
</feature>
<dbReference type="RefSeq" id="WP_187787035.1">
    <property type="nucleotide sequence ID" value="NZ_JACTVA010000081.1"/>
</dbReference>
<reference evidence="17 18" key="1">
    <citation type="journal article" date="2013" name="Int. J. Syst. Evol. Microbiol.">
        <title>Roseomonas aerophila sp. nov., isolated from air.</title>
        <authorList>
            <person name="Kim S.J."/>
            <person name="Weon H.Y."/>
            <person name="Ahn J.H."/>
            <person name="Hong S.B."/>
            <person name="Seok S.J."/>
            <person name="Whang K.S."/>
            <person name="Kwon S.W."/>
        </authorList>
    </citation>
    <scope>NUCLEOTIDE SEQUENCE [LARGE SCALE GENOMIC DNA]</scope>
    <source>
        <strain evidence="17 18">NBRC 108923</strain>
    </source>
</reference>
<organism evidence="17 18">
    <name type="scientific">Teichococcus aerophilus</name>
    <dbReference type="NCBI Taxonomy" id="1224513"/>
    <lineage>
        <taxon>Bacteria</taxon>
        <taxon>Pseudomonadati</taxon>
        <taxon>Pseudomonadota</taxon>
        <taxon>Alphaproteobacteria</taxon>
        <taxon>Acetobacterales</taxon>
        <taxon>Roseomonadaceae</taxon>
        <taxon>Roseomonas</taxon>
    </lineage>
</organism>
<feature type="transmembrane region" description="Helical" evidence="14">
    <location>
        <begin position="312"/>
        <end position="333"/>
    </location>
</feature>
<evidence type="ECO:0000256" key="2">
    <source>
        <dbReference type="ARBA" id="ARBA00004651"/>
    </source>
</evidence>
<name>A0ABR7RTL5_9PROT</name>
<keyword evidence="9" id="KW-0249">Electron transport</keyword>
<dbReference type="InterPro" id="IPR006471">
    <property type="entry name" value="Formate_DH_gsu"/>
</dbReference>
<keyword evidence="6" id="KW-0349">Heme</keyword>
<evidence type="ECO:0000313" key="17">
    <source>
        <dbReference type="EMBL" id="MBC9209912.1"/>
    </source>
</evidence>
<keyword evidence="15" id="KW-0732">Signal</keyword>
<proteinExistence type="inferred from homology"/>
<feature type="domain" description="Cytochrome b561 bacterial/Ni-hydrogenase" evidence="16">
    <location>
        <begin position="257"/>
        <end position="433"/>
    </location>
</feature>
<evidence type="ECO:0000256" key="13">
    <source>
        <dbReference type="SAM" id="MobiDB-lite"/>
    </source>
</evidence>
<sequence length="477" mass="49656">MRGLIAPTLAVLLAVAPAALPQLALAQPTGGQIDTGQASPAQTDTSPGTTSNTTLGTANTPPAGPAPAQPHAEPASPPPAPGQPATTQQAQPPGSPGQQDQANGPGPAAGTPEVQAPVPETQNAGENAQRQVPQATDTPAPTGNNATPPQPSVAPTPVTPIPAPPPFPDRGQPDAAELELQRALQGGSIHGRVSIPDWKSANLVHPAGRDWRNFHNTTLLWIAAIAILGTAALLAVFYLIRGRVRVQDGFSGREMVRFTFIERMAHWMTASSFIVLALSGLNLTFGRHLLLPVIGPEAFTAVSAAGKFAHNFLAFPFTLGIVLLFVMWVGGNIPNKLDLVWLKMGGGMVGKGHPPAARFNAGQKGVFWITVLGGAIVAASGYMLVFPFAVTGIDGQQWAHMAHGTLSAVMIAVMLGHIYIGTLGMEGAFAAMGRGKVDYNWAREHHSLWVEEELAKAHEVVRPGSTTGPNARPAGAD</sequence>
<comment type="cofactor">
    <cofactor evidence="1">
        <name>heme</name>
        <dbReference type="ChEBI" id="CHEBI:30413"/>
    </cofactor>
</comment>
<feature type="transmembrane region" description="Helical" evidence="14">
    <location>
        <begin position="219"/>
        <end position="240"/>
    </location>
</feature>
<dbReference type="InterPro" id="IPR051817">
    <property type="entry name" value="FDH_cytochrome_b556_subunit"/>
</dbReference>
<feature type="compositionally biased region" description="Low complexity" evidence="13">
    <location>
        <begin position="83"/>
        <end position="102"/>
    </location>
</feature>
<keyword evidence="7 14" id="KW-0812">Transmembrane</keyword>
<feature type="compositionally biased region" description="Low complexity" evidence="13">
    <location>
        <begin position="43"/>
        <end position="61"/>
    </location>
</feature>
<dbReference type="PANTHER" id="PTHR30074:SF6">
    <property type="entry name" value="FORMATE DEHYDROGENASE GAMMA SUBUNIT"/>
    <property type="match status" value="1"/>
</dbReference>
<dbReference type="Proteomes" id="UP000626026">
    <property type="component" value="Unassembled WGS sequence"/>
</dbReference>
<gene>
    <name evidence="17" type="ORF">IBL26_23955</name>
</gene>
<keyword evidence="18" id="KW-1185">Reference proteome</keyword>
<dbReference type="InterPro" id="IPR016174">
    <property type="entry name" value="Di-haem_cyt_TM"/>
</dbReference>
<evidence type="ECO:0000256" key="6">
    <source>
        <dbReference type="ARBA" id="ARBA00022617"/>
    </source>
</evidence>
<evidence type="ECO:0000256" key="8">
    <source>
        <dbReference type="ARBA" id="ARBA00022723"/>
    </source>
</evidence>
<protein>
    <submittedName>
        <fullName evidence="17">Formate dehydrogenase subunit gamma</fullName>
    </submittedName>
</protein>
<dbReference type="InterPro" id="IPR011577">
    <property type="entry name" value="Cyt_b561_bac/Ni-Hgenase"/>
</dbReference>
<evidence type="ECO:0000256" key="4">
    <source>
        <dbReference type="ARBA" id="ARBA00022448"/>
    </source>
</evidence>
<feature type="signal peptide" evidence="15">
    <location>
        <begin position="1"/>
        <end position="26"/>
    </location>
</feature>
<feature type="chain" id="PRO_5047366253" evidence="15">
    <location>
        <begin position="27"/>
        <end position="477"/>
    </location>
</feature>
<dbReference type="Pfam" id="PF01292">
    <property type="entry name" value="Ni_hydr_CYTB"/>
    <property type="match status" value="1"/>
</dbReference>
<evidence type="ECO:0000256" key="7">
    <source>
        <dbReference type="ARBA" id="ARBA00022692"/>
    </source>
</evidence>
<evidence type="ECO:0000313" key="18">
    <source>
        <dbReference type="Proteomes" id="UP000626026"/>
    </source>
</evidence>
<feature type="transmembrane region" description="Helical" evidence="14">
    <location>
        <begin position="260"/>
        <end position="281"/>
    </location>
</feature>
<dbReference type="Gene3D" id="1.20.950.20">
    <property type="entry name" value="Transmembrane di-heme cytochromes, Chain C"/>
    <property type="match status" value="1"/>
</dbReference>
<comment type="caution">
    <text evidence="17">The sequence shown here is derived from an EMBL/GenBank/DDBJ whole genome shotgun (WGS) entry which is preliminary data.</text>
</comment>
<evidence type="ECO:0000256" key="9">
    <source>
        <dbReference type="ARBA" id="ARBA00022982"/>
    </source>
</evidence>
<keyword evidence="12 14" id="KW-0472">Membrane</keyword>
<evidence type="ECO:0000256" key="11">
    <source>
        <dbReference type="ARBA" id="ARBA00023004"/>
    </source>
</evidence>
<keyword evidence="10 14" id="KW-1133">Transmembrane helix</keyword>
<keyword evidence="8" id="KW-0479">Metal-binding</keyword>
<comment type="similarity">
    <text evidence="3">Belongs to the formate dehydrogenase gamma subunit family.</text>
</comment>
<evidence type="ECO:0000256" key="15">
    <source>
        <dbReference type="SAM" id="SignalP"/>
    </source>
</evidence>
<dbReference type="SUPFAM" id="SSF81342">
    <property type="entry name" value="Transmembrane di-heme cytochromes"/>
    <property type="match status" value="1"/>
</dbReference>
<keyword evidence="4" id="KW-0813">Transport</keyword>
<evidence type="ECO:0000256" key="5">
    <source>
        <dbReference type="ARBA" id="ARBA00022475"/>
    </source>
</evidence>
<evidence type="ECO:0000256" key="1">
    <source>
        <dbReference type="ARBA" id="ARBA00001971"/>
    </source>
</evidence>
<keyword evidence="11" id="KW-0408">Iron</keyword>
<comment type="subcellular location">
    <subcellularLocation>
        <location evidence="2">Cell membrane</location>
        <topology evidence="2">Multi-pass membrane protein</topology>
    </subcellularLocation>
</comment>
<feature type="region of interest" description="Disordered" evidence="13">
    <location>
        <begin position="30"/>
        <end position="173"/>
    </location>
</feature>
<keyword evidence="5" id="KW-1003">Cell membrane</keyword>
<evidence type="ECO:0000256" key="3">
    <source>
        <dbReference type="ARBA" id="ARBA00010747"/>
    </source>
</evidence>
<feature type="transmembrane region" description="Helical" evidence="14">
    <location>
        <begin position="366"/>
        <end position="389"/>
    </location>
</feature>
<feature type="compositionally biased region" description="Polar residues" evidence="13">
    <location>
        <begin position="30"/>
        <end position="42"/>
    </location>
</feature>